<dbReference type="Gene3D" id="2.30.40.10">
    <property type="entry name" value="Urease, subunit C, domain 1"/>
    <property type="match status" value="1"/>
</dbReference>
<evidence type="ECO:0000313" key="1">
    <source>
        <dbReference type="EMBL" id="ASB90654.1"/>
    </source>
</evidence>
<gene>
    <name evidence="1" type="ORF">S101395_04152</name>
</gene>
<sequence>MTKYDLLLKDAHAVMPDGVETTDIGVKDGIIAAIGELNEKAAEKVWHPNRTVRVSGRRRLPCSFQ</sequence>
<dbReference type="EMBL" id="CP021920">
    <property type="protein sequence ID" value="ASB90654.1"/>
    <property type="molecule type" value="Genomic_DNA"/>
</dbReference>
<dbReference type="InterPro" id="IPR011059">
    <property type="entry name" value="Metal-dep_hydrolase_composite"/>
</dbReference>
<proteinExistence type="predicted"/>
<accession>A0ABM6LMU5</accession>
<evidence type="ECO:0000313" key="2">
    <source>
        <dbReference type="Proteomes" id="UP000196877"/>
    </source>
</evidence>
<name>A0ABM6LMU5_9BACI</name>
<keyword evidence="2" id="KW-1185">Reference proteome</keyword>
<organism evidence="1 2">
    <name type="scientific">Bacillus sonorensis</name>
    <dbReference type="NCBI Taxonomy" id="119858"/>
    <lineage>
        <taxon>Bacteria</taxon>
        <taxon>Bacillati</taxon>
        <taxon>Bacillota</taxon>
        <taxon>Bacilli</taxon>
        <taxon>Bacillales</taxon>
        <taxon>Bacillaceae</taxon>
        <taxon>Bacillus</taxon>
    </lineage>
</organism>
<protein>
    <recommendedName>
        <fullName evidence="3">Allantoinase</fullName>
    </recommendedName>
</protein>
<dbReference type="Proteomes" id="UP000196877">
    <property type="component" value="Chromosome"/>
</dbReference>
<evidence type="ECO:0008006" key="3">
    <source>
        <dbReference type="Google" id="ProtNLM"/>
    </source>
</evidence>
<reference evidence="1 2" key="1">
    <citation type="submission" date="2017-06" db="EMBL/GenBank/DDBJ databases">
        <title>Genome sequence of Bacillus sonorensis strain SRCM101395.</title>
        <authorList>
            <person name="Cho S.H."/>
        </authorList>
    </citation>
    <scope>NUCLEOTIDE SEQUENCE [LARGE SCALE GENOMIC DNA]</scope>
    <source>
        <strain evidence="1 2">SRCM101395</strain>
    </source>
</reference>
<dbReference type="SUPFAM" id="SSF51338">
    <property type="entry name" value="Composite domain of metallo-dependent hydrolases"/>
    <property type="match status" value="1"/>
</dbReference>